<evidence type="ECO:0000313" key="5">
    <source>
        <dbReference type="Proteomes" id="UP001492380"/>
    </source>
</evidence>
<feature type="signal peptide" evidence="3">
    <location>
        <begin position="1"/>
        <end position="17"/>
    </location>
</feature>
<dbReference type="PANTHER" id="PTHR42104">
    <property type="entry name" value="EXTRACELLULAR GUANYL-SPECIFIC RIBONUCLEASE RNTA (AFU_ORTHOLOGUE AFUA_4G03230)"/>
    <property type="match status" value="1"/>
</dbReference>
<dbReference type="EMBL" id="JBBWRZ010000011">
    <property type="protein sequence ID" value="KAK8225943.1"/>
    <property type="molecule type" value="Genomic_DNA"/>
</dbReference>
<accession>A0ABR1YCQ5</accession>
<sequence>MVVVTLLLVFLLGSVSAIPLARLARRGDPPATPVHLEYGPDPDGMFKCGDKSYSGHEIYLAVQYGINLLVADQTRGSKSITPGSCLATYASPVGQFPQTFNSSAASQTIVPTSYCPANNMRYDFPLANGLAYNGGPNDTNAGDERVVFFYRSGDISYDSHPVGYYCGIVTRKGAASNGFVLC</sequence>
<organism evidence="4 5">
    <name type="scientific">Phyllosticta capitalensis</name>
    <dbReference type="NCBI Taxonomy" id="121624"/>
    <lineage>
        <taxon>Eukaryota</taxon>
        <taxon>Fungi</taxon>
        <taxon>Dikarya</taxon>
        <taxon>Ascomycota</taxon>
        <taxon>Pezizomycotina</taxon>
        <taxon>Dothideomycetes</taxon>
        <taxon>Dothideomycetes incertae sedis</taxon>
        <taxon>Botryosphaeriales</taxon>
        <taxon>Phyllostictaceae</taxon>
        <taxon>Phyllosticta</taxon>
    </lineage>
</organism>
<reference evidence="4 5" key="1">
    <citation type="submission" date="2024-04" db="EMBL/GenBank/DDBJ databases">
        <title>Phyllosticta paracitricarpa is synonymous to the EU quarantine fungus P. citricarpa based on phylogenomic analyses.</title>
        <authorList>
            <consortium name="Lawrence Berkeley National Laboratory"/>
            <person name="Van Ingen-Buijs V.A."/>
            <person name="Van Westerhoven A.C."/>
            <person name="Haridas S."/>
            <person name="Skiadas P."/>
            <person name="Martin F."/>
            <person name="Groenewald J.Z."/>
            <person name="Crous P.W."/>
            <person name="Seidl M.F."/>
        </authorList>
    </citation>
    <scope>NUCLEOTIDE SEQUENCE [LARGE SCALE GENOMIC DNA]</scope>
    <source>
        <strain evidence="4 5">CBS 123374</strain>
    </source>
</reference>
<dbReference type="InterPro" id="IPR016191">
    <property type="entry name" value="Ribonuclease/ribotoxin"/>
</dbReference>
<keyword evidence="3" id="KW-0732">Signal</keyword>
<dbReference type="Proteomes" id="UP001492380">
    <property type="component" value="Unassembled WGS sequence"/>
</dbReference>
<evidence type="ECO:0000256" key="2">
    <source>
        <dbReference type="ARBA" id="ARBA00022801"/>
    </source>
</evidence>
<gene>
    <name evidence="4" type="ORF">HDK90DRAFT_469644</name>
</gene>
<dbReference type="Gene3D" id="3.10.450.30">
    <property type="entry name" value="Microbial ribonucleases"/>
    <property type="match status" value="1"/>
</dbReference>
<protein>
    <submittedName>
        <fullName evidence="4">Uncharacterized protein</fullName>
    </submittedName>
</protein>
<dbReference type="PANTHER" id="PTHR42104:SF1">
    <property type="entry name" value="EXTRACELLULAR GUANYL-SPECIFIC RIBONUCLEASE RNTA (AFU_ORTHOLOGUE AFUA_4G03230)"/>
    <property type="match status" value="1"/>
</dbReference>
<feature type="chain" id="PRO_5045712921" evidence="3">
    <location>
        <begin position="18"/>
        <end position="182"/>
    </location>
</feature>
<keyword evidence="5" id="KW-1185">Reference proteome</keyword>
<evidence type="ECO:0000313" key="4">
    <source>
        <dbReference type="EMBL" id="KAK8225943.1"/>
    </source>
</evidence>
<evidence type="ECO:0000256" key="3">
    <source>
        <dbReference type="SAM" id="SignalP"/>
    </source>
</evidence>
<dbReference type="SUPFAM" id="SSF53933">
    <property type="entry name" value="Microbial ribonucleases"/>
    <property type="match status" value="1"/>
</dbReference>
<proteinExistence type="predicted"/>
<name>A0ABR1YCQ5_9PEZI</name>
<keyword evidence="2" id="KW-0378">Hydrolase</keyword>
<evidence type="ECO:0000256" key="1">
    <source>
        <dbReference type="ARBA" id="ARBA00022722"/>
    </source>
</evidence>
<comment type="caution">
    <text evidence="4">The sequence shown here is derived from an EMBL/GenBank/DDBJ whole genome shotgun (WGS) entry which is preliminary data.</text>
</comment>
<keyword evidence="1" id="KW-0540">Nuclease</keyword>